<keyword evidence="2" id="KW-1185">Reference proteome</keyword>
<accession>A0A3R7NHP5</accession>
<evidence type="ECO:0000313" key="1">
    <source>
        <dbReference type="EMBL" id="RNF18682.1"/>
    </source>
</evidence>
<protein>
    <submittedName>
        <fullName evidence="1">Uncharacterized protein</fullName>
    </submittedName>
</protein>
<name>A0A3R7NHP5_9TRYP</name>
<dbReference type="GeneID" id="40317989"/>
<gene>
    <name evidence="1" type="ORF">Tco025E_04378</name>
</gene>
<comment type="caution">
    <text evidence="1">The sequence shown here is derived from an EMBL/GenBank/DDBJ whole genome shotgun (WGS) entry which is preliminary data.</text>
</comment>
<dbReference type="Proteomes" id="UP000284403">
    <property type="component" value="Unassembled WGS sequence"/>
</dbReference>
<organism evidence="1 2">
    <name type="scientific">Trypanosoma conorhini</name>
    <dbReference type="NCBI Taxonomy" id="83891"/>
    <lineage>
        <taxon>Eukaryota</taxon>
        <taxon>Discoba</taxon>
        <taxon>Euglenozoa</taxon>
        <taxon>Kinetoplastea</taxon>
        <taxon>Metakinetoplastina</taxon>
        <taxon>Trypanosomatida</taxon>
        <taxon>Trypanosomatidae</taxon>
        <taxon>Trypanosoma</taxon>
    </lineage>
</organism>
<evidence type="ECO:0000313" key="2">
    <source>
        <dbReference type="Proteomes" id="UP000284403"/>
    </source>
</evidence>
<proteinExistence type="predicted"/>
<dbReference type="AlphaFoldDB" id="A0A3R7NHP5"/>
<dbReference type="EMBL" id="MKKU01000225">
    <property type="protein sequence ID" value="RNF18682.1"/>
    <property type="molecule type" value="Genomic_DNA"/>
</dbReference>
<sequence>MIRQDEFCTCRLAVFREFNSPRRLFPPCLRLWCRCVAMNDMGPVGDWLGMRRGPGLQFVLPSGFAAHCFLGVSSTWDHSDAAAAVRTLRGWLGLSCACEVLRRRAVAKK</sequence>
<dbReference type="RefSeq" id="XP_029228569.1">
    <property type="nucleotide sequence ID" value="XM_029371288.1"/>
</dbReference>
<reference evidence="1 2" key="1">
    <citation type="journal article" date="2018" name="BMC Genomics">
        <title>Genomic comparison of Trypanosoma conorhini and Trypanosoma rangeli to Trypanosoma cruzi strains of high and low virulence.</title>
        <authorList>
            <person name="Bradwell K.R."/>
            <person name="Koparde V.N."/>
            <person name="Matveyev A.V."/>
            <person name="Serrano M.G."/>
            <person name="Alves J.M."/>
            <person name="Parikh H."/>
            <person name="Huang B."/>
            <person name="Lee V."/>
            <person name="Espinosa-Alvarez O."/>
            <person name="Ortiz P.A."/>
            <person name="Costa-Martins A.G."/>
            <person name="Teixeira M.M."/>
            <person name="Buck G.A."/>
        </authorList>
    </citation>
    <scope>NUCLEOTIDE SEQUENCE [LARGE SCALE GENOMIC DNA]</scope>
    <source>
        <strain evidence="1 2">025E</strain>
    </source>
</reference>